<dbReference type="RefSeq" id="WP_132949195.1">
    <property type="nucleotide sequence ID" value="NZ_BSVG01000006.1"/>
</dbReference>
<keyword evidence="3" id="KW-1185">Reference proteome</keyword>
<feature type="transmembrane region" description="Helical" evidence="1">
    <location>
        <begin position="42"/>
        <end position="64"/>
    </location>
</feature>
<evidence type="ECO:0008006" key="4">
    <source>
        <dbReference type="Google" id="ProtNLM"/>
    </source>
</evidence>
<dbReference type="PANTHER" id="PTHR40078">
    <property type="entry name" value="INTEGRAL MEMBRANE PROTEIN-RELATED"/>
    <property type="match status" value="1"/>
</dbReference>
<sequence>MYRFLFYVIGLLILSFGVVLTIKADLGAGAWDALNVGLAKTVGFTVGTWVMIVGIVLIILNAVLLKKFPEIFALLTIVLIGTFVDFWLELVFKHWAPSGLFFRFGILIFGLIVISIGVALYLQTQFPLNPIDQFMMVLHQKLNVSIQAAKTLAELLALILAFFFNGPIGIGTVIITFLIGPLIQFFYPKCQTIFRRLQYR</sequence>
<protein>
    <recommendedName>
        <fullName evidence="4">Membrane protein YczE</fullName>
    </recommendedName>
</protein>
<keyword evidence="1" id="KW-1133">Transmembrane helix</keyword>
<comment type="caution">
    <text evidence="2">The sequence shown here is derived from an EMBL/GenBank/DDBJ whole genome shotgun (WGS) entry which is preliminary data.</text>
</comment>
<feature type="transmembrane region" description="Helical" evidence="1">
    <location>
        <begin position="100"/>
        <end position="122"/>
    </location>
</feature>
<accession>A0A4R1QBS5</accession>
<feature type="transmembrane region" description="Helical" evidence="1">
    <location>
        <begin position="142"/>
        <end position="162"/>
    </location>
</feature>
<feature type="transmembrane region" description="Helical" evidence="1">
    <location>
        <begin position="168"/>
        <end position="187"/>
    </location>
</feature>
<gene>
    <name evidence="2" type="ORF">EDD69_11447</name>
</gene>
<feature type="transmembrane region" description="Helical" evidence="1">
    <location>
        <begin position="71"/>
        <end position="88"/>
    </location>
</feature>
<evidence type="ECO:0000313" key="3">
    <source>
        <dbReference type="Proteomes" id="UP000295658"/>
    </source>
</evidence>
<dbReference type="EMBL" id="SLUL01000014">
    <property type="protein sequence ID" value="TCL46789.1"/>
    <property type="molecule type" value="Genomic_DNA"/>
</dbReference>
<feature type="transmembrane region" description="Helical" evidence="1">
    <location>
        <begin position="5"/>
        <end position="22"/>
    </location>
</feature>
<keyword evidence="1" id="KW-0472">Membrane</keyword>
<dbReference type="Proteomes" id="UP000295658">
    <property type="component" value="Unassembled WGS sequence"/>
</dbReference>
<organism evidence="2 3">
    <name type="scientific">Thermolongibacillus altinsuensis</name>
    <dbReference type="NCBI Taxonomy" id="575256"/>
    <lineage>
        <taxon>Bacteria</taxon>
        <taxon>Bacillati</taxon>
        <taxon>Bacillota</taxon>
        <taxon>Bacilli</taxon>
        <taxon>Bacillales</taxon>
        <taxon>Anoxybacillaceae</taxon>
        <taxon>Thermolongibacillus</taxon>
    </lineage>
</organism>
<keyword evidence="1" id="KW-0812">Transmembrane</keyword>
<reference evidence="2 3" key="1">
    <citation type="submission" date="2019-03" db="EMBL/GenBank/DDBJ databases">
        <title>Genomic Encyclopedia of Type Strains, Phase IV (KMG-IV): sequencing the most valuable type-strain genomes for metagenomic binning, comparative biology and taxonomic classification.</title>
        <authorList>
            <person name="Goeker M."/>
        </authorList>
    </citation>
    <scope>NUCLEOTIDE SEQUENCE [LARGE SCALE GENOMIC DNA]</scope>
    <source>
        <strain evidence="2 3">DSM 24979</strain>
    </source>
</reference>
<proteinExistence type="predicted"/>
<evidence type="ECO:0000256" key="1">
    <source>
        <dbReference type="SAM" id="Phobius"/>
    </source>
</evidence>
<dbReference type="Pfam" id="PF19700">
    <property type="entry name" value="DUF6198"/>
    <property type="match status" value="1"/>
</dbReference>
<dbReference type="InterPro" id="IPR038750">
    <property type="entry name" value="YczE/YyaS-like"/>
</dbReference>
<name>A0A4R1QBS5_9BACL</name>
<dbReference type="PANTHER" id="PTHR40078:SF1">
    <property type="entry name" value="INTEGRAL MEMBRANE PROTEIN"/>
    <property type="match status" value="1"/>
</dbReference>
<dbReference type="OrthoDB" id="1902994at2"/>
<evidence type="ECO:0000313" key="2">
    <source>
        <dbReference type="EMBL" id="TCL46789.1"/>
    </source>
</evidence>
<dbReference type="AlphaFoldDB" id="A0A4R1QBS5"/>